<evidence type="ECO:0000313" key="18">
    <source>
        <dbReference type="Proteomes" id="UP000460718"/>
    </source>
</evidence>
<dbReference type="EMBL" id="QXGB01004040">
    <property type="protein sequence ID" value="KAE9167788.1"/>
    <property type="molecule type" value="Genomic_DNA"/>
</dbReference>
<dbReference type="Proteomes" id="UP000486351">
    <property type="component" value="Unassembled WGS sequence"/>
</dbReference>
<dbReference type="Proteomes" id="UP000488956">
    <property type="component" value="Unassembled WGS sequence"/>
</dbReference>
<evidence type="ECO:0000313" key="16">
    <source>
        <dbReference type="Proteomes" id="UP000440732"/>
    </source>
</evidence>
<dbReference type="EMBL" id="QXGD01002473">
    <property type="protein sequence ID" value="KAE9188149.1"/>
    <property type="molecule type" value="Genomic_DNA"/>
</dbReference>
<evidence type="ECO:0000256" key="1">
    <source>
        <dbReference type="SAM" id="MobiDB-lite"/>
    </source>
</evidence>
<dbReference type="EMBL" id="QXGE01003772">
    <property type="protein sequence ID" value="KAE9273405.1"/>
    <property type="molecule type" value="Genomic_DNA"/>
</dbReference>
<evidence type="ECO:0000313" key="12">
    <source>
        <dbReference type="Proteomes" id="UP000429523"/>
    </source>
</evidence>
<keyword evidence="13" id="KW-1185">Reference proteome</keyword>
<dbReference type="EMBL" id="QXGF01003871">
    <property type="protein sequence ID" value="KAE8920693.1"/>
    <property type="molecule type" value="Genomic_DNA"/>
</dbReference>
<proteinExistence type="predicted"/>
<dbReference type="Proteomes" id="UP000440732">
    <property type="component" value="Unassembled WGS sequence"/>
</dbReference>
<evidence type="ECO:0000313" key="10">
    <source>
        <dbReference type="EMBL" id="KAE9273405.1"/>
    </source>
</evidence>
<name>A0A6A3DJV4_9STRA</name>
<dbReference type="Proteomes" id="UP000433483">
    <property type="component" value="Unassembled WGS sequence"/>
</dbReference>
<evidence type="ECO:0000313" key="11">
    <source>
        <dbReference type="EMBL" id="KAE9288199.1"/>
    </source>
</evidence>
<dbReference type="EMBL" id="QXFW01004156">
    <property type="protein sequence ID" value="KAE8966955.1"/>
    <property type="molecule type" value="Genomic_DNA"/>
</dbReference>
<evidence type="ECO:0000313" key="21">
    <source>
        <dbReference type="Proteomes" id="UP000488956"/>
    </source>
</evidence>
<evidence type="ECO:0000313" key="4">
    <source>
        <dbReference type="EMBL" id="KAE9066113.1"/>
    </source>
</evidence>
<reference evidence="12 13" key="1">
    <citation type="submission" date="2018-08" db="EMBL/GenBank/DDBJ databases">
        <title>Genomic investigation of the strawberry pathogen Phytophthora fragariae indicates pathogenicity is determined by transcriptional variation in three key races.</title>
        <authorList>
            <person name="Adams T.M."/>
            <person name="Armitage A.D."/>
            <person name="Sobczyk M.K."/>
            <person name="Bates H.J."/>
            <person name="Dunwell J.M."/>
            <person name="Nellist C.F."/>
            <person name="Harrison R.J."/>
        </authorList>
    </citation>
    <scope>NUCLEOTIDE SEQUENCE [LARGE SCALE GENOMIC DNA]</scope>
    <source>
        <strain evidence="10 14">A4</strain>
        <strain evidence="9 15">BC-1</strain>
        <strain evidence="8 19">BC-23</strain>
        <strain evidence="7 13">NOV-27</strain>
        <strain evidence="6 16">NOV-5</strain>
        <strain evidence="4 17">NOV-71</strain>
        <strain evidence="11 20">NOV-77</strain>
        <strain evidence="2 12">NOV-9</strain>
        <strain evidence="5 21">ONT-3</strain>
        <strain evidence="3 18">SCRP245</strain>
    </source>
</reference>
<evidence type="ECO:0000313" key="2">
    <source>
        <dbReference type="EMBL" id="KAE8920693.1"/>
    </source>
</evidence>
<dbReference type="EMBL" id="QXGC01004203">
    <property type="protein sequence ID" value="KAE9170630.1"/>
    <property type="molecule type" value="Genomic_DNA"/>
</dbReference>
<evidence type="ECO:0000313" key="9">
    <source>
        <dbReference type="EMBL" id="KAE9188149.1"/>
    </source>
</evidence>
<dbReference type="Proteomes" id="UP000429523">
    <property type="component" value="Unassembled WGS sequence"/>
</dbReference>
<dbReference type="EMBL" id="QXFY01003138">
    <property type="protein sequence ID" value="KAE9288199.1"/>
    <property type="molecule type" value="Genomic_DNA"/>
</dbReference>
<evidence type="ECO:0000313" key="13">
    <source>
        <dbReference type="Proteomes" id="UP000433483"/>
    </source>
</evidence>
<feature type="compositionally biased region" description="Polar residues" evidence="1">
    <location>
        <begin position="1"/>
        <end position="14"/>
    </location>
</feature>
<feature type="region of interest" description="Disordered" evidence="1">
    <location>
        <begin position="1"/>
        <end position="32"/>
    </location>
</feature>
<dbReference type="AlphaFoldDB" id="A0A6A3DJV4"/>
<evidence type="ECO:0000313" key="19">
    <source>
        <dbReference type="Proteomes" id="UP000476176"/>
    </source>
</evidence>
<evidence type="ECO:0000313" key="8">
    <source>
        <dbReference type="EMBL" id="KAE9170630.1"/>
    </source>
</evidence>
<evidence type="ECO:0000313" key="15">
    <source>
        <dbReference type="Proteomes" id="UP000440367"/>
    </source>
</evidence>
<feature type="compositionally biased region" description="Basic and acidic residues" evidence="1">
    <location>
        <begin position="15"/>
        <end position="32"/>
    </location>
</feature>
<evidence type="ECO:0000313" key="17">
    <source>
        <dbReference type="Proteomes" id="UP000441208"/>
    </source>
</evidence>
<protein>
    <submittedName>
        <fullName evidence="2">Uncharacterized protein</fullName>
    </submittedName>
</protein>
<dbReference type="Proteomes" id="UP000440367">
    <property type="component" value="Unassembled WGS sequence"/>
</dbReference>
<evidence type="ECO:0000313" key="14">
    <source>
        <dbReference type="Proteomes" id="UP000437068"/>
    </source>
</evidence>
<evidence type="ECO:0000313" key="5">
    <source>
        <dbReference type="EMBL" id="KAE9067498.1"/>
    </source>
</evidence>
<dbReference type="EMBL" id="QXGA01003818">
    <property type="protein sequence ID" value="KAE9079000.1"/>
    <property type="molecule type" value="Genomic_DNA"/>
</dbReference>
<evidence type="ECO:0000313" key="7">
    <source>
        <dbReference type="EMBL" id="KAE9167788.1"/>
    </source>
</evidence>
<evidence type="ECO:0000313" key="3">
    <source>
        <dbReference type="EMBL" id="KAE8966955.1"/>
    </source>
</evidence>
<accession>A0A6A3DJV4</accession>
<sequence length="72" mass="7674">MSSRRASGTTTWNEVSEKENTAKGVRDGHEYGSPELTAAVQLLASEEGVGKHVAEPTASTRAAAKLRDARTF</sequence>
<dbReference type="Proteomes" id="UP000476176">
    <property type="component" value="Unassembled WGS sequence"/>
</dbReference>
<dbReference type="Proteomes" id="UP000441208">
    <property type="component" value="Unassembled WGS sequence"/>
</dbReference>
<evidence type="ECO:0000313" key="20">
    <source>
        <dbReference type="Proteomes" id="UP000486351"/>
    </source>
</evidence>
<evidence type="ECO:0000313" key="6">
    <source>
        <dbReference type="EMBL" id="KAE9079000.1"/>
    </source>
</evidence>
<comment type="caution">
    <text evidence="2">The sequence shown here is derived from an EMBL/GenBank/DDBJ whole genome shotgun (WGS) entry which is preliminary data.</text>
</comment>
<dbReference type="EMBL" id="QXFZ01004014">
    <property type="protein sequence ID" value="KAE9066113.1"/>
    <property type="molecule type" value="Genomic_DNA"/>
</dbReference>
<gene>
    <name evidence="10" type="ORF">PF001_g27521</name>
    <name evidence="9" type="ORF">PF002_g25389</name>
    <name evidence="8" type="ORF">PF004_g27812</name>
    <name evidence="7" type="ORF">PF005_g28644</name>
    <name evidence="6" type="ORF">PF006_g27606</name>
    <name evidence="4" type="ORF">PF007_g28599</name>
    <name evidence="11" type="ORF">PF008_g26204</name>
    <name evidence="2" type="ORF">PF009_g29018</name>
    <name evidence="5" type="ORF">PF010_g27440</name>
    <name evidence="3" type="ORF">PF011_g27743</name>
</gene>
<dbReference type="Proteomes" id="UP000437068">
    <property type="component" value="Unassembled WGS sequence"/>
</dbReference>
<dbReference type="EMBL" id="QXFX01003701">
    <property type="protein sequence ID" value="KAE9067498.1"/>
    <property type="molecule type" value="Genomic_DNA"/>
</dbReference>
<organism evidence="2 12">
    <name type="scientific">Phytophthora fragariae</name>
    <dbReference type="NCBI Taxonomy" id="53985"/>
    <lineage>
        <taxon>Eukaryota</taxon>
        <taxon>Sar</taxon>
        <taxon>Stramenopiles</taxon>
        <taxon>Oomycota</taxon>
        <taxon>Peronosporomycetes</taxon>
        <taxon>Peronosporales</taxon>
        <taxon>Peronosporaceae</taxon>
        <taxon>Phytophthora</taxon>
    </lineage>
</organism>
<dbReference type="Proteomes" id="UP000460718">
    <property type="component" value="Unassembled WGS sequence"/>
</dbReference>